<evidence type="ECO:0000256" key="1">
    <source>
        <dbReference type="ARBA" id="ARBA00034221"/>
    </source>
</evidence>
<keyword evidence="6" id="KW-1185">Reference proteome</keyword>
<evidence type="ECO:0000256" key="3">
    <source>
        <dbReference type="ARBA" id="ARBA00048505"/>
    </source>
</evidence>
<dbReference type="InterPro" id="IPR001279">
    <property type="entry name" value="Metallo-B-lactamas"/>
</dbReference>
<comment type="caution">
    <text evidence="5">The sequence shown here is derived from an EMBL/GenBank/DDBJ whole genome shotgun (WGS) entry which is preliminary data.</text>
</comment>
<dbReference type="Proteomes" id="UP000031967">
    <property type="component" value="Unassembled WGS sequence"/>
</dbReference>
<reference evidence="5 6" key="1">
    <citation type="submission" date="2014-12" db="EMBL/GenBank/DDBJ databases">
        <title>Draft genome sequence of Paenibacillus kamchatkensis strain B-2647.</title>
        <authorList>
            <person name="Karlyshev A.V."/>
            <person name="Kudryashova E.B."/>
        </authorList>
    </citation>
    <scope>NUCLEOTIDE SEQUENCE [LARGE SCALE GENOMIC DNA]</scope>
    <source>
        <strain evidence="5 6">VKM B-2647</strain>
    </source>
</reference>
<protein>
    <recommendedName>
        <fullName evidence="4">Metallo-beta-lactamase domain-containing protein</fullName>
    </recommendedName>
</protein>
<feature type="domain" description="Metallo-beta-lactamase" evidence="4">
    <location>
        <begin position="24"/>
        <end position="204"/>
    </location>
</feature>
<organism evidence="5 6">
    <name type="scientific">Gordoniibacillus kamchatkensis</name>
    <dbReference type="NCBI Taxonomy" id="1590651"/>
    <lineage>
        <taxon>Bacteria</taxon>
        <taxon>Bacillati</taxon>
        <taxon>Bacillota</taxon>
        <taxon>Bacilli</taxon>
        <taxon>Bacillales</taxon>
        <taxon>Paenibacillaceae</taxon>
        <taxon>Gordoniibacillus</taxon>
    </lineage>
</organism>
<proteinExistence type="predicted"/>
<evidence type="ECO:0000259" key="4">
    <source>
        <dbReference type="SMART" id="SM00849"/>
    </source>
</evidence>
<dbReference type="Pfam" id="PF00753">
    <property type="entry name" value="Lactamase_B"/>
    <property type="match status" value="1"/>
</dbReference>
<evidence type="ECO:0000313" key="6">
    <source>
        <dbReference type="Proteomes" id="UP000031967"/>
    </source>
</evidence>
<dbReference type="RefSeq" id="WP_041045578.1">
    <property type="nucleotide sequence ID" value="NZ_JXAK01000003.1"/>
</dbReference>
<comment type="catalytic activity">
    <reaction evidence="3">
        <text>3',5'-cyclic UMP + H2O = UMP + H(+)</text>
        <dbReference type="Rhea" id="RHEA:70575"/>
        <dbReference type="ChEBI" id="CHEBI:15377"/>
        <dbReference type="ChEBI" id="CHEBI:15378"/>
        <dbReference type="ChEBI" id="CHEBI:57865"/>
        <dbReference type="ChEBI" id="CHEBI:184387"/>
    </reaction>
    <physiologicalReaction direction="left-to-right" evidence="3">
        <dbReference type="Rhea" id="RHEA:70576"/>
    </physiologicalReaction>
</comment>
<dbReference type="PANTHER" id="PTHR42951">
    <property type="entry name" value="METALLO-BETA-LACTAMASE DOMAIN-CONTAINING"/>
    <property type="match status" value="1"/>
</dbReference>
<gene>
    <name evidence="5" type="ORF">SD70_03255</name>
</gene>
<dbReference type="EMBL" id="JXAK01000003">
    <property type="protein sequence ID" value="KIL42186.1"/>
    <property type="molecule type" value="Genomic_DNA"/>
</dbReference>
<name>A0ABR5AML6_9BACL</name>
<evidence type="ECO:0000313" key="5">
    <source>
        <dbReference type="EMBL" id="KIL42186.1"/>
    </source>
</evidence>
<comment type="function">
    <text evidence="2">Counteracts the endogenous Pycsar antiviral defense system. Phosphodiesterase that enables metal-dependent hydrolysis of host cyclic nucleotide Pycsar defense signals such as cCMP and cUMP.</text>
</comment>
<dbReference type="PANTHER" id="PTHR42951:SF4">
    <property type="entry name" value="ACYL-COENZYME A THIOESTERASE MBLAC2"/>
    <property type="match status" value="1"/>
</dbReference>
<dbReference type="CDD" id="cd06262">
    <property type="entry name" value="metallo-hydrolase-like_MBL-fold"/>
    <property type="match status" value="1"/>
</dbReference>
<comment type="catalytic activity">
    <reaction evidence="1">
        <text>3',5'-cyclic CMP + H2O = CMP + H(+)</text>
        <dbReference type="Rhea" id="RHEA:72675"/>
        <dbReference type="ChEBI" id="CHEBI:15377"/>
        <dbReference type="ChEBI" id="CHEBI:15378"/>
        <dbReference type="ChEBI" id="CHEBI:58003"/>
        <dbReference type="ChEBI" id="CHEBI:60377"/>
    </reaction>
    <physiologicalReaction direction="left-to-right" evidence="1">
        <dbReference type="Rhea" id="RHEA:72676"/>
    </physiologicalReaction>
</comment>
<evidence type="ECO:0000256" key="2">
    <source>
        <dbReference type="ARBA" id="ARBA00034301"/>
    </source>
</evidence>
<dbReference type="InterPro" id="IPR036866">
    <property type="entry name" value="RibonucZ/Hydroxyglut_hydro"/>
</dbReference>
<dbReference type="InterPro" id="IPR050855">
    <property type="entry name" value="NDM-1-like"/>
</dbReference>
<sequence>MTKAVKLADRFYAVAGDKLTHPWDASAYLFTGDEPVLIDCGSTEGYPALISNLAELGLAPQDISAVYATHGHWDHVSGFAQLREESGARLYIHEADREQVEQGDADRTAAFLYRKPFPPAKADGVLREGDIIRAGGYELQVLHTPGHSPGSVSFLFDTAAGTILIAGDTMWGGYHPKVGSDLEAWEQSLDKLLACEFDLMTFGHLPPTLVFDAKKKVAEARKQLGVYLNPWFKPFYETFQY</sequence>
<accession>A0ABR5AML6</accession>
<dbReference type="Gene3D" id="3.60.15.10">
    <property type="entry name" value="Ribonuclease Z/Hydroxyacylglutathione hydrolase-like"/>
    <property type="match status" value="1"/>
</dbReference>
<dbReference type="SMART" id="SM00849">
    <property type="entry name" value="Lactamase_B"/>
    <property type="match status" value="1"/>
</dbReference>
<dbReference type="SUPFAM" id="SSF56281">
    <property type="entry name" value="Metallo-hydrolase/oxidoreductase"/>
    <property type="match status" value="1"/>
</dbReference>